<dbReference type="Pfam" id="PF14412">
    <property type="entry name" value="AHH"/>
    <property type="match status" value="1"/>
</dbReference>
<dbReference type="NCBIfam" id="TIGR03696">
    <property type="entry name" value="Rhs_assc_core"/>
    <property type="match status" value="1"/>
</dbReference>
<dbReference type="InterPro" id="IPR032871">
    <property type="entry name" value="AHH_dom_containing"/>
</dbReference>
<feature type="region of interest" description="Disordered" evidence="2">
    <location>
        <begin position="322"/>
        <end position="370"/>
    </location>
</feature>
<accession>A0ABS9SVV1</accession>
<dbReference type="PANTHER" id="PTHR32305:SF15">
    <property type="entry name" value="PROTEIN RHSA-RELATED"/>
    <property type="match status" value="1"/>
</dbReference>
<protein>
    <submittedName>
        <fullName evidence="6">DUF6531 domain-containing protein</fullName>
    </submittedName>
</protein>
<evidence type="ECO:0000259" key="3">
    <source>
        <dbReference type="Pfam" id="PF20148"/>
    </source>
</evidence>
<dbReference type="InterPro" id="IPR006530">
    <property type="entry name" value="YD"/>
</dbReference>
<dbReference type="InterPro" id="IPR057746">
    <property type="entry name" value="CpnT-like_N"/>
</dbReference>
<evidence type="ECO:0000256" key="1">
    <source>
        <dbReference type="ARBA" id="ARBA00022737"/>
    </source>
</evidence>
<dbReference type="Gene3D" id="2.180.10.10">
    <property type="entry name" value="RHS repeat-associated core"/>
    <property type="match status" value="3"/>
</dbReference>
<sequence>MGYVLPGWLDEILDFIGINWPNVDEDDYREMADAMREFAEKFEGHGGEAHAAVNRILASSEGYAVDALQEHWGKVKGSHLDKVPEVARLFATACDVVADIIYGMKVKAEIELGAMAASIGISIGLSVVTGGLSALIGAAETAAMRELIRRIIKEAEEEIVSRLMAEVTEPVTGKLEKMTEDMILDLADDAIHLPPGEGGGAGGGGDAGGGHDGGKGAMNLASAGGGGAGGAGGGSGGAGGGGGGAGGGRMRIDPDEFDNGAEKLSRHGSDLHTNSLAPLGRAKGAFGRTKGRDPFTQAFDSVLHGALDGSEKALKKVAKHVGEGVPGGVRSMAKRHRDNENSVADSMKAITSRSDGKGPNGRGAGTGAKRWQQAGAKVKLAFAQLSQKARAARCKLFGGDPIDMATGEMFLAQTDLELPGVLPLIIERTHISTYRHGHFFGPSWASTLDERLERGDGGLWWHRTDGSSMMYHREPDMLGDQVWPMEGERIPLTCVLEGSDYALAVADPVTGLTRHFRAAPDGDAGTWWLAEIEDRNGNGISIDREADGLPSAIRHDGGYHVDVTTDDGLISSIAVRTPEGPVEVKSYAYDDARNLTHIVNSSGLPLVFGYDSDHRITSWTDRNDSTYQYVYDETGRVTQTIGPDGCLSARIAYDPAERTTRYTDSLGAVTTYRTNERGQVVAETDPLGNTVHSEWDSHDNLLSRTDALGQTTRLEWDDNGTDLISVRYPDGTRTDITYDTRTHLPRETRLPEGAVWRHEYDAQGNLTAQIAPDGGATRLTHAPTGAVQTVTDPLGQISTVETNPAGVITAVTDALGRRVACVRDAFGRSSRLTEANGATTAMEWTIEGKPTQRAEADGTVERWTWDGEGNCLSFTDANGGLTEFAYSHFDQIASRTTPDGAQHSFTYDTELRLTDVTSPSGLAWNYTYDAAGRLTSETDFDGRTTHYQYDAAGRLIARTTPLGETISFELDVMGRTVSKNAAGTVTSFVHDAAGRLLSASSPTSDLEITYDLLGRITAETVEGRTTAFTYDAAGRRTSRTTPSGALTVLTYDEVGNRVGLELDGHALAFTHDPLGRELTRTLGPAGQTSITSAWDDAGRLTRRTLAAGTHTMRDRSHAYRADGYLETLAEQVSGVTEQMNLDPVGRPLSLTTGRHQETYAYDQQGNQTYADWQHPAADANAAGDRDYSGTRLLSAGRVHYSHDEAGRLVERRKSRISRKPDVWNYTYDAEDRLTSCTTPDGTVWHYRYDPLGRRTAKYRLAEDGAQIVEETRFAWDLVSLAEQTDSSTGITVTWEHEGHQPIAQHERKPLSQEEYDSRFFAIVTDLVGTPTELVDETGTIAWHKQSTCWGSTAWNADASAYTPLRFPGQYADPETGLHYNYFRHYDPETARFTSLDPLGLEPAPNPFGYVVNPMAWIDLLGLLTCKQNAKILRDNMAAEGRAPGPGQAAAHIVPSGGQQGHWAPGARARGLLQQYGVDINDAANGIPLDHPTPHNYTHRGAYLQRLDTHLQGTVGQLQAMGHSNDTIANTLRSELRRIGSEVQSELITGQPGPSAHWTA</sequence>
<feature type="domain" description="DUF6531" evidence="3">
    <location>
        <begin position="399"/>
        <end position="469"/>
    </location>
</feature>
<proteinExistence type="predicted"/>
<evidence type="ECO:0000313" key="6">
    <source>
        <dbReference type="EMBL" id="MCH6160407.1"/>
    </source>
</evidence>
<feature type="compositionally biased region" description="Gly residues" evidence="2">
    <location>
        <begin position="196"/>
        <end position="211"/>
    </location>
</feature>
<feature type="compositionally biased region" description="Polar residues" evidence="2">
    <location>
        <begin position="341"/>
        <end position="353"/>
    </location>
</feature>
<evidence type="ECO:0000256" key="2">
    <source>
        <dbReference type="SAM" id="MobiDB-lite"/>
    </source>
</evidence>
<dbReference type="InterPro" id="IPR031325">
    <property type="entry name" value="RHS_repeat"/>
</dbReference>
<dbReference type="Pfam" id="PF05593">
    <property type="entry name" value="RHS_repeat"/>
    <property type="match status" value="6"/>
</dbReference>
<gene>
    <name evidence="6" type="ORF">MMA15_08265</name>
</gene>
<evidence type="ECO:0000313" key="7">
    <source>
        <dbReference type="Proteomes" id="UP001166784"/>
    </source>
</evidence>
<dbReference type="PANTHER" id="PTHR32305">
    <property type="match status" value="1"/>
</dbReference>
<evidence type="ECO:0000259" key="5">
    <source>
        <dbReference type="Pfam" id="PF25547"/>
    </source>
</evidence>
<feature type="domain" description="Teneurin-like YD-shell" evidence="4">
    <location>
        <begin position="1087"/>
        <end position="1396"/>
    </location>
</feature>
<dbReference type="NCBIfam" id="TIGR01643">
    <property type="entry name" value="YD_repeat_2x"/>
    <property type="match status" value="13"/>
</dbReference>
<keyword evidence="7" id="KW-1185">Reference proteome</keyword>
<dbReference type="InterPro" id="IPR022385">
    <property type="entry name" value="Rhs_assc_core"/>
</dbReference>
<dbReference type="InterPro" id="IPR056823">
    <property type="entry name" value="TEN-like_YD-shell"/>
</dbReference>
<dbReference type="Pfam" id="PF25547">
    <property type="entry name" value="WXG100_2"/>
    <property type="match status" value="1"/>
</dbReference>
<dbReference type="InterPro" id="IPR045351">
    <property type="entry name" value="DUF6531"/>
</dbReference>
<dbReference type="Proteomes" id="UP001166784">
    <property type="component" value="Unassembled WGS sequence"/>
</dbReference>
<dbReference type="SUPFAM" id="SSF69304">
    <property type="entry name" value="Tricorn protease N-terminal domain"/>
    <property type="match status" value="1"/>
</dbReference>
<dbReference type="RefSeq" id="WP_241058485.1">
    <property type="nucleotide sequence ID" value="NZ_JAKWJU010000002.1"/>
</dbReference>
<keyword evidence="1" id="KW-0677">Repeat</keyword>
<reference evidence="6" key="1">
    <citation type="submission" date="2022-03" db="EMBL/GenBank/DDBJ databases">
        <authorList>
            <person name="Santos J.D.N."/>
            <person name="Kallscheuer N."/>
            <person name="Jogler C."/>
            <person name="Lage O.M."/>
        </authorList>
    </citation>
    <scope>NUCLEOTIDE SEQUENCE</scope>
    <source>
        <strain evidence="6">M600PL45_2</strain>
    </source>
</reference>
<dbReference type="Pfam" id="PF20148">
    <property type="entry name" value="DUF6531"/>
    <property type="match status" value="1"/>
</dbReference>
<feature type="compositionally biased region" description="Basic and acidic residues" evidence="2">
    <location>
        <begin position="250"/>
        <end position="270"/>
    </location>
</feature>
<feature type="compositionally biased region" description="Gly residues" evidence="2">
    <location>
        <begin position="223"/>
        <end position="249"/>
    </location>
</feature>
<reference evidence="6" key="2">
    <citation type="journal article" date="2023" name="Int. J. Syst. Evol. Microbiol.">
        <title>Streptomyces marispadix sp. nov., isolated from marine beach sediment of the Northern Coast of Portugal.</title>
        <authorList>
            <person name="dos Santos J.D.N."/>
            <person name="Vitorino I.R."/>
            <person name="Kallscheuer N."/>
            <person name="Srivastava A."/>
            <person name="Krautwurst S."/>
            <person name="Marz M."/>
            <person name="Jogler C."/>
            <person name="Lobo Da Cunha A."/>
            <person name="Catita J."/>
            <person name="Goncalves H."/>
            <person name="Gonzalez I."/>
            <person name="Reyes F."/>
            <person name="Lage O.M."/>
        </authorList>
    </citation>
    <scope>NUCLEOTIDE SEQUENCE</scope>
    <source>
        <strain evidence="6">M600PL45_2</strain>
    </source>
</reference>
<dbReference type="Pfam" id="PF25023">
    <property type="entry name" value="TEN_YD-shell"/>
    <property type="match status" value="1"/>
</dbReference>
<dbReference type="EMBL" id="JAKWJU010000002">
    <property type="protein sequence ID" value="MCH6160407.1"/>
    <property type="molecule type" value="Genomic_DNA"/>
</dbReference>
<feature type="domain" description="Outer membrane channel protein CpnT-like N-terminal" evidence="5">
    <location>
        <begin position="11"/>
        <end position="136"/>
    </location>
</feature>
<name>A0ABS9SVV1_9ACTN</name>
<dbReference type="InterPro" id="IPR050708">
    <property type="entry name" value="T6SS_VgrG/RHS"/>
</dbReference>
<evidence type="ECO:0000259" key="4">
    <source>
        <dbReference type="Pfam" id="PF25023"/>
    </source>
</evidence>
<organism evidence="6 7">
    <name type="scientific">Streptomyces marispadix</name>
    <dbReference type="NCBI Taxonomy" id="2922868"/>
    <lineage>
        <taxon>Bacteria</taxon>
        <taxon>Bacillati</taxon>
        <taxon>Actinomycetota</taxon>
        <taxon>Actinomycetes</taxon>
        <taxon>Kitasatosporales</taxon>
        <taxon>Streptomycetaceae</taxon>
        <taxon>Streptomyces</taxon>
    </lineage>
</organism>
<comment type="caution">
    <text evidence="6">The sequence shown here is derived from an EMBL/GenBank/DDBJ whole genome shotgun (WGS) entry which is preliminary data.</text>
</comment>
<feature type="region of interest" description="Disordered" evidence="2">
    <location>
        <begin position="194"/>
        <end position="276"/>
    </location>
</feature>